<organism evidence="2">
    <name type="scientific">metagenome</name>
    <dbReference type="NCBI Taxonomy" id="256318"/>
    <lineage>
        <taxon>unclassified sequences</taxon>
        <taxon>metagenomes</taxon>
    </lineage>
</organism>
<name>A0A2P2C3H3_9ZZZZ</name>
<sequence length="407" mass="43123">MLVRRTIGAGAAVAALLAAALAVTTPGAAPAEADHGAAPTPDAPAGHTRAALPVPTTATVTAAELGPDSVVAVVTHGDLEQRSAAGLARSLEVITPDGVRHPVYTVDLEEGPPDVYPGDFLIADWRPETHTALLRVLTGGDRDRLVSYDVTTGATHAIDPPRRGAFFALQPDGSGVLMATYGTGRRAGRVAGLDWDGTRTDLPARTEGPAITSADGRTLVTTAGRRWWVTDLAAGTSTVIDTRGSCIPRRWYDADSVVATCGTTRWSQLRRVDLAGTSGALGVRHTEKTRATGPLVFNDDDVRVVQGRSWYESFDGCGGGFLTRQTAAGKVRMVRVPGVRGPLTLVGTRGDDLVLTHEKPECDGTRQRSALSLFDPVTKAETVLTRLGRDEAWREVIAATEVRSWIW</sequence>
<dbReference type="EMBL" id="CZKB01000004">
    <property type="protein sequence ID" value="CUR56578.1"/>
    <property type="molecule type" value="Genomic_DNA"/>
</dbReference>
<dbReference type="PROSITE" id="PS51318">
    <property type="entry name" value="TAT"/>
    <property type="match status" value="1"/>
</dbReference>
<dbReference type="InterPro" id="IPR006311">
    <property type="entry name" value="TAT_signal"/>
</dbReference>
<protein>
    <submittedName>
        <fullName evidence="2">Uncharacterized protein</fullName>
    </submittedName>
</protein>
<evidence type="ECO:0000256" key="1">
    <source>
        <dbReference type="SAM" id="MobiDB-lite"/>
    </source>
</evidence>
<accession>A0A2P2C3H3</accession>
<feature type="region of interest" description="Disordered" evidence="1">
    <location>
        <begin position="29"/>
        <end position="49"/>
    </location>
</feature>
<dbReference type="SUPFAM" id="SSF82171">
    <property type="entry name" value="DPP6 N-terminal domain-like"/>
    <property type="match status" value="1"/>
</dbReference>
<dbReference type="AlphaFoldDB" id="A0A2P2C3H3"/>
<feature type="compositionally biased region" description="Low complexity" evidence="1">
    <location>
        <begin position="29"/>
        <end position="39"/>
    </location>
</feature>
<proteinExistence type="predicted"/>
<reference evidence="2" key="1">
    <citation type="submission" date="2015-08" db="EMBL/GenBank/DDBJ databases">
        <authorList>
            <person name="Babu N.S."/>
            <person name="Beckwith C.J."/>
            <person name="Beseler K.G."/>
            <person name="Brison A."/>
            <person name="Carone J.V."/>
            <person name="Caskin T.P."/>
            <person name="Diamond M."/>
            <person name="Durham M.E."/>
            <person name="Foxe J.M."/>
            <person name="Go M."/>
            <person name="Henderson B.A."/>
            <person name="Jones I.B."/>
            <person name="McGettigan J.A."/>
            <person name="Micheletti S.J."/>
            <person name="Nasrallah M.E."/>
            <person name="Ortiz D."/>
            <person name="Piller C.R."/>
            <person name="Privatt S.R."/>
            <person name="Schneider S.L."/>
            <person name="Sharp S."/>
            <person name="Smith T.C."/>
            <person name="Stanton J.D."/>
            <person name="Ullery H.E."/>
            <person name="Wilson R.J."/>
            <person name="Serrano M.G."/>
            <person name="Buck G."/>
            <person name="Lee V."/>
            <person name="Wang Y."/>
            <person name="Carvalho R."/>
            <person name="Voegtly L."/>
            <person name="Shi R."/>
            <person name="Duckworth R."/>
            <person name="Johnson A."/>
            <person name="Loviza R."/>
            <person name="Walstead R."/>
            <person name="Shah Z."/>
            <person name="Kiflezghi M."/>
            <person name="Wade K."/>
            <person name="Ball S.L."/>
            <person name="Bradley K.W."/>
            <person name="Asai D.J."/>
            <person name="Bowman C.A."/>
            <person name="Russell D.A."/>
            <person name="Pope W.H."/>
            <person name="Jacobs-Sera D."/>
            <person name="Hendrix R.W."/>
            <person name="Hatfull G.F."/>
        </authorList>
    </citation>
    <scope>NUCLEOTIDE SEQUENCE</scope>
</reference>
<gene>
    <name evidence="2" type="ORF">NOCA1120083</name>
</gene>
<evidence type="ECO:0000313" key="2">
    <source>
        <dbReference type="EMBL" id="CUR56578.1"/>
    </source>
</evidence>